<dbReference type="InterPro" id="IPR052024">
    <property type="entry name" value="Methanogen_methyltrans"/>
</dbReference>
<dbReference type="Gene3D" id="3.20.20.210">
    <property type="match status" value="1"/>
</dbReference>
<gene>
    <name evidence="2" type="ORF">E3J84_04125</name>
</gene>
<reference evidence="2 3" key="1">
    <citation type="submission" date="2019-03" db="EMBL/GenBank/DDBJ databases">
        <title>Metabolic potential of uncultured bacteria and archaea associated with petroleum seepage in deep-sea sediments.</title>
        <authorList>
            <person name="Dong X."/>
            <person name="Hubert C."/>
        </authorList>
    </citation>
    <scope>NUCLEOTIDE SEQUENCE [LARGE SCALE GENOMIC DNA]</scope>
    <source>
        <strain evidence="2">E44_bin7</strain>
    </source>
</reference>
<evidence type="ECO:0000313" key="2">
    <source>
        <dbReference type="EMBL" id="TET10328.1"/>
    </source>
</evidence>
<organism evidence="2 3">
    <name type="scientific">Aerophobetes bacterium</name>
    <dbReference type="NCBI Taxonomy" id="2030807"/>
    <lineage>
        <taxon>Bacteria</taxon>
        <taxon>Candidatus Aerophobota</taxon>
    </lineage>
</organism>
<dbReference type="InterPro" id="IPR000257">
    <property type="entry name" value="Uroporphyrinogen_deCOase"/>
</dbReference>
<dbReference type="EMBL" id="SOKJ01000232">
    <property type="protein sequence ID" value="TET10328.1"/>
    <property type="molecule type" value="Genomic_DNA"/>
</dbReference>
<dbReference type="PANTHER" id="PTHR47099:SF1">
    <property type="entry name" value="METHYLCOBAMIDE:COM METHYLTRANSFERASE MTBA"/>
    <property type="match status" value="1"/>
</dbReference>
<dbReference type="AlphaFoldDB" id="A0A523RX22"/>
<sequence>MKMDVISKLTQKIDQLVESPRNQKIQRFWQHQEYTAKDHWRGIPHSSKEVNAIPFTVEPEIPMWANILNFSVKEFYTNPRCYLENTLRMMIYRFEEFQDFTPVEKNIPIWLGAPFESSLFGSKPIFVEGESPWIDREPLIKRYQDLDRLESPDFHESGLMPLAHRMYHEIGELMGSEYTVVFPEWRMGPLGVGCALRGMQNLLLDILLKPEFVHKLMRFITDARKKWVKERAKFLGQKVGKADLDDDEVNSPSLSPQQYEEFILPYEQEICQFHGGIGYWHSCGDTTKLLNSIRKIPQIDMFHIGPWTDLEQSKEVFGKDTALEKCLMPTVDVQLASESKMEVKLDEIRGILDGTSYTVRADGLQVINSVEEDIMVIKKWTKLAGRKLRTE</sequence>
<dbReference type="Proteomes" id="UP000316360">
    <property type="component" value="Unassembled WGS sequence"/>
</dbReference>
<name>A0A523RX22_UNCAE</name>
<protein>
    <recommendedName>
        <fullName evidence="1">Uroporphyrinogen decarboxylase (URO-D) domain-containing protein</fullName>
    </recommendedName>
</protein>
<dbReference type="Pfam" id="PF01208">
    <property type="entry name" value="URO-D"/>
    <property type="match status" value="1"/>
</dbReference>
<proteinExistence type="predicted"/>
<accession>A0A523RX22</accession>
<evidence type="ECO:0000259" key="1">
    <source>
        <dbReference type="Pfam" id="PF01208"/>
    </source>
</evidence>
<dbReference type="GO" id="GO:0006779">
    <property type="term" value="P:porphyrin-containing compound biosynthetic process"/>
    <property type="evidence" value="ECO:0007669"/>
    <property type="project" value="InterPro"/>
</dbReference>
<evidence type="ECO:0000313" key="3">
    <source>
        <dbReference type="Proteomes" id="UP000316360"/>
    </source>
</evidence>
<dbReference type="GO" id="GO:0004853">
    <property type="term" value="F:uroporphyrinogen decarboxylase activity"/>
    <property type="evidence" value="ECO:0007669"/>
    <property type="project" value="InterPro"/>
</dbReference>
<comment type="caution">
    <text evidence="2">The sequence shown here is derived from an EMBL/GenBank/DDBJ whole genome shotgun (WGS) entry which is preliminary data.</text>
</comment>
<dbReference type="InterPro" id="IPR038071">
    <property type="entry name" value="UROD/MetE-like_sf"/>
</dbReference>
<feature type="domain" description="Uroporphyrinogen decarboxylase (URO-D)" evidence="1">
    <location>
        <begin position="117"/>
        <end position="323"/>
    </location>
</feature>
<dbReference type="SUPFAM" id="SSF51726">
    <property type="entry name" value="UROD/MetE-like"/>
    <property type="match status" value="1"/>
</dbReference>
<dbReference type="PANTHER" id="PTHR47099">
    <property type="entry name" value="METHYLCOBAMIDE:COM METHYLTRANSFERASE MTBA"/>
    <property type="match status" value="1"/>
</dbReference>